<reference evidence="1" key="1">
    <citation type="journal article" date="2014" name="Nat. Genet.">
        <title>Genome and transcriptome of the porcine whipworm Trichuris suis.</title>
        <authorList>
            <person name="Jex A.R."/>
            <person name="Nejsum P."/>
            <person name="Schwarz E.M."/>
            <person name="Hu L."/>
            <person name="Young N.D."/>
            <person name="Hall R.S."/>
            <person name="Korhonen P.K."/>
            <person name="Liao S."/>
            <person name="Thamsborg S."/>
            <person name="Xia J."/>
            <person name="Xu P."/>
            <person name="Wang S."/>
            <person name="Scheerlinck J.P."/>
            <person name="Hofmann A."/>
            <person name="Sternberg P.W."/>
            <person name="Wang J."/>
            <person name="Gasser R.B."/>
        </authorList>
    </citation>
    <scope>NUCLEOTIDE SEQUENCE [LARGE SCALE GENOMIC DNA]</scope>
    <source>
        <strain evidence="1">DCEP-RM93F</strain>
    </source>
</reference>
<dbReference type="Proteomes" id="UP000030758">
    <property type="component" value="Unassembled WGS sequence"/>
</dbReference>
<dbReference type="EMBL" id="KL367520">
    <property type="protein sequence ID" value="KFD66882.1"/>
    <property type="molecule type" value="Genomic_DNA"/>
</dbReference>
<name>A0A085NBN6_9BILA</name>
<dbReference type="AlphaFoldDB" id="A0A085NBN6"/>
<gene>
    <name evidence="1" type="ORF">M514_21026</name>
</gene>
<sequence length="91" mass="9827">MEALNKAVTNPSSAPLSEFQAMALTKGLSFVPTPKQVPLLDIIASVEHSLTRVERTKAAAIKDAIANTLARHIPRAIPNLTVLEQKSLKEL</sequence>
<organism evidence="1">
    <name type="scientific">Trichuris suis</name>
    <name type="common">pig whipworm</name>
    <dbReference type="NCBI Taxonomy" id="68888"/>
    <lineage>
        <taxon>Eukaryota</taxon>
        <taxon>Metazoa</taxon>
        <taxon>Ecdysozoa</taxon>
        <taxon>Nematoda</taxon>
        <taxon>Enoplea</taxon>
        <taxon>Dorylaimia</taxon>
        <taxon>Trichinellida</taxon>
        <taxon>Trichuridae</taxon>
        <taxon>Trichuris</taxon>
    </lineage>
</organism>
<protein>
    <submittedName>
        <fullName evidence="1">Uncharacterized protein</fullName>
    </submittedName>
</protein>
<proteinExistence type="predicted"/>
<accession>A0A085NBN6</accession>
<evidence type="ECO:0000313" key="1">
    <source>
        <dbReference type="EMBL" id="KFD66882.1"/>
    </source>
</evidence>